<proteinExistence type="predicted"/>
<dbReference type="AlphaFoldDB" id="A0A8S3A6K9"/>
<sequence length="155" mass="17812">MYIDKCFVLFLEILAPLPSKKLRGELMKNIDADYYGYMDDDDGLLIPSEEKCEKEAIRKKLEEWKNNAGNKTNVDEVYELPEMDSDDEDYVAGKASRPSVDVASKDHVFIAHVPVPSQKEIERALLERKKQELLAKYVSDDLLKEEQESKDLLGK</sequence>
<evidence type="ECO:0008006" key="3">
    <source>
        <dbReference type="Google" id="ProtNLM"/>
    </source>
</evidence>
<gene>
    <name evidence="1" type="ORF">BYL167_LOCUS43800</name>
</gene>
<accession>A0A8S3A6K9</accession>
<dbReference type="Pfam" id="PF06246">
    <property type="entry name" value="Isy1"/>
    <property type="match status" value="1"/>
</dbReference>
<name>A0A8S3A6K9_9BILA</name>
<dbReference type="PANTHER" id="PTHR13021">
    <property type="entry name" value="PRE-MRNA-SPLICING FACTOR ISY1"/>
    <property type="match status" value="1"/>
</dbReference>
<dbReference type="InterPro" id="IPR009360">
    <property type="entry name" value="Isy1"/>
</dbReference>
<dbReference type="Proteomes" id="UP000681967">
    <property type="component" value="Unassembled WGS sequence"/>
</dbReference>
<protein>
    <recommendedName>
        <fullName evidence="3">Pre-mRNA-splicing factor ISY1-like protein</fullName>
    </recommendedName>
</protein>
<comment type="caution">
    <text evidence="1">The sequence shown here is derived from an EMBL/GenBank/DDBJ whole genome shotgun (WGS) entry which is preliminary data.</text>
</comment>
<reference evidence="1" key="1">
    <citation type="submission" date="2021-02" db="EMBL/GenBank/DDBJ databases">
        <authorList>
            <person name="Nowell W R."/>
        </authorList>
    </citation>
    <scope>NUCLEOTIDE SEQUENCE</scope>
</reference>
<evidence type="ECO:0000313" key="2">
    <source>
        <dbReference type="Proteomes" id="UP000681967"/>
    </source>
</evidence>
<evidence type="ECO:0000313" key="1">
    <source>
        <dbReference type="EMBL" id="CAF4693252.1"/>
    </source>
</evidence>
<dbReference type="GO" id="GO:0000350">
    <property type="term" value="P:generation of catalytic spliceosome for second transesterification step"/>
    <property type="evidence" value="ECO:0007669"/>
    <property type="project" value="InterPro"/>
</dbReference>
<dbReference type="EMBL" id="CAJOBH010117371">
    <property type="protein sequence ID" value="CAF4693252.1"/>
    <property type="molecule type" value="Genomic_DNA"/>
</dbReference>
<organism evidence="1 2">
    <name type="scientific">Rotaria magnacalcarata</name>
    <dbReference type="NCBI Taxonomy" id="392030"/>
    <lineage>
        <taxon>Eukaryota</taxon>
        <taxon>Metazoa</taxon>
        <taxon>Spiralia</taxon>
        <taxon>Gnathifera</taxon>
        <taxon>Rotifera</taxon>
        <taxon>Eurotatoria</taxon>
        <taxon>Bdelloidea</taxon>
        <taxon>Philodinida</taxon>
        <taxon>Philodinidae</taxon>
        <taxon>Rotaria</taxon>
    </lineage>
</organism>